<evidence type="ECO:0000256" key="3">
    <source>
        <dbReference type="ARBA" id="ARBA00022989"/>
    </source>
</evidence>
<keyword evidence="4 5" id="KW-0472">Membrane</keyword>
<feature type="transmembrane region" description="Helical" evidence="5">
    <location>
        <begin position="174"/>
        <end position="194"/>
    </location>
</feature>
<dbReference type="Proteomes" id="UP000277457">
    <property type="component" value="Unassembled WGS sequence"/>
</dbReference>
<evidence type="ECO:0000256" key="1">
    <source>
        <dbReference type="ARBA" id="ARBA00004141"/>
    </source>
</evidence>
<feature type="transmembrane region" description="Helical" evidence="5">
    <location>
        <begin position="76"/>
        <end position="95"/>
    </location>
</feature>
<name>A0A662D3A1_UNCAE</name>
<keyword evidence="5" id="KW-1003">Cell membrane</keyword>
<dbReference type="Pfam" id="PF01925">
    <property type="entry name" value="TauE"/>
    <property type="match status" value="1"/>
</dbReference>
<feature type="transmembrane region" description="Helical" evidence="5">
    <location>
        <begin position="200"/>
        <end position="217"/>
    </location>
</feature>
<dbReference type="EMBL" id="QMPY01000110">
    <property type="protein sequence ID" value="RLE07232.1"/>
    <property type="molecule type" value="Genomic_DNA"/>
</dbReference>
<reference evidence="6 7" key="1">
    <citation type="submission" date="2018-06" db="EMBL/GenBank/DDBJ databases">
        <title>Extensive metabolic versatility and redundancy in microbially diverse, dynamic hydrothermal sediments.</title>
        <authorList>
            <person name="Dombrowski N."/>
            <person name="Teske A."/>
            <person name="Baker B.J."/>
        </authorList>
    </citation>
    <scope>NUCLEOTIDE SEQUENCE [LARGE SCALE GENOMIC DNA]</scope>
    <source>
        <strain evidence="6">B7_G13</strain>
    </source>
</reference>
<feature type="transmembrane region" description="Helical" evidence="5">
    <location>
        <begin position="101"/>
        <end position="120"/>
    </location>
</feature>
<keyword evidence="3 5" id="KW-1133">Transmembrane helix</keyword>
<dbReference type="InterPro" id="IPR002781">
    <property type="entry name" value="TM_pro_TauE-like"/>
</dbReference>
<organism evidence="6 7">
    <name type="scientific">Aerophobetes bacterium</name>
    <dbReference type="NCBI Taxonomy" id="2030807"/>
    <lineage>
        <taxon>Bacteria</taxon>
        <taxon>Candidatus Aerophobota</taxon>
    </lineage>
</organism>
<evidence type="ECO:0000256" key="2">
    <source>
        <dbReference type="ARBA" id="ARBA00022692"/>
    </source>
</evidence>
<evidence type="ECO:0000313" key="6">
    <source>
        <dbReference type="EMBL" id="RLE07232.1"/>
    </source>
</evidence>
<proteinExistence type="inferred from homology"/>
<dbReference type="PANTHER" id="PTHR43701">
    <property type="entry name" value="MEMBRANE TRANSPORTER PROTEIN MJ0441-RELATED"/>
    <property type="match status" value="1"/>
</dbReference>
<accession>A0A662D3A1</accession>
<gene>
    <name evidence="6" type="ORF">DRZ78_03335</name>
</gene>
<feature type="transmembrane region" description="Helical" evidence="5">
    <location>
        <begin position="42"/>
        <end position="64"/>
    </location>
</feature>
<comment type="subcellular location">
    <subcellularLocation>
        <location evidence="5">Cell membrane</location>
        <topology evidence="5">Multi-pass membrane protein</topology>
    </subcellularLocation>
    <subcellularLocation>
        <location evidence="1">Membrane</location>
        <topology evidence="1">Multi-pass membrane protein</topology>
    </subcellularLocation>
</comment>
<dbReference type="GO" id="GO:0005886">
    <property type="term" value="C:plasma membrane"/>
    <property type="evidence" value="ECO:0007669"/>
    <property type="project" value="UniProtKB-SubCell"/>
</dbReference>
<comment type="similarity">
    <text evidence="5">Belongs to the 4-toluene sulfonate uptake permease (TSUP) (TC 2.A.102) family.</text>
</comment>
<dbReference type="AlphaFoldDB" id="A0A662D3A1"/>
<dbReference type="PANTHER" id="PTHR43701:SF12">
    <property type="entry name" value="MEMBRANE TRANSPORTER PROTEIN YTNM-RELATED"/>
    <property type="match status" value="1"/>
</dbReference>
<evidence type="ECO:0000256" key="4">
    <source>
        <dbReference type="ARBA" id="ARBA00023136"/>
    </source>
</evidence>
<feature type="transmembrane region" description="Helical" evidence="5">
    <location>
        <begin position="229"/>
        <end position="247"/>
    </location>
</feature>
<protein>
    <recommendedName>
        <fullName evidence="5">Probable membrane transporter protein</fullName>
    </recommendedName>
</protein>
<dbReference type="InterPro" id="IPR051598">
    <property type="entry name" value="TSUP/Inactive_protease-like"/>
</dbReference>
<evidence type="ECO:0000256" key="5">
    <source>
        <dbReference type="RuleBase" id="RU363041"/>
    </source>
</evidence>
<sequence>MIMMTIIAKITIYICIGLFAGFASGMFGIGGGSIRIPLLNLAGLPLLSAFGINFFVIPFASFVGAVSQRKNIAKEIVIYAIFGGVLGEVIGAYSVGFIPTLILAIIYVTLCVIVALGIFSDKIMPNLAKKIKPTNKNVFSSSFFVSFITGLRGGSGGQIFPALFKSLGLNTHKAIATSLTVSIFTALGAIPIYWHRGNIIWLPALCVLIGSMTGARIGSKVSLKTKPVWLEIGLAILIIALAFSVIYKAL</sequence>
<comment type="caution">
    <text evidence="6">The sequence shown here is derived from an EMBL/GenBank/DDBJ whole genome shotgun (WGS) entry which is preliminary data.</text>
</comment>
<keyword evidence="2 5" id="KW-0812">Transmembrane</keyword>
<evidence type="ECO:0000313" key="7">
    <source>
        <dbReference type="Proteomes" id="UP000277457"/>
    </source>
</evidence>
<feature type="transmembrane region" description="Helical" evidence="5">
    <location>
        <begin position="12"/>
        <end position="36"/>
    </location>
</feature>